<protein>
    <submittedName>
        <fullName evidence="1">Uncharacterized conserved protein YbaA, DUF1428 family</fullName>
    </submittedName>
</protein>
<evidence type="ECO:0000313" key="1">
    <source>
        <dbReference type="EMBL" id="SNS83604.1"/>
    </source>
</evidence>
<dbReference type="Pfam" id="PF07237">
    <property type="entry name" value="DUF1428"/>
    <property type="match status" value="2"/>
</dbReference>
<gene>
    <name evidence="1" type="ORF">SAMN06295955_10669</name>
</gene>
<keyword evidence="2" id="KW-1185">Reference proteome</keyword>
<name>A0A239HTQ7_9SPHN</name>
<proteinExistence type="predicted"/>
<dbReference type="InterPro" id="IPR011008">
    <property type="entry name" value="Dimeric_a/b-barrel"/>
</dbReference>
<sequence>MRRETMTYVEGFVLAVPAANKDAYRKHAADAVALFKEFGVRRHVEAWGDDVPEGKLNDFRTAVAAKEGEEIVFSWFEYPDRATRDAANAKMMSDPRMAEMGASMPFDGQRMIVSGFDSFVEEGLGGAMGYTDGFVLAVPDANRETYRKMADKAALVFLDHGATRVLECWGDDVIDGKVTDYKRATHAEPGESVVFSWIEWPSKEARVAGWEKSMADERMKHDPNDQSFDGKRMIYGGFVPILDA</sequence>
<organism evidence="1 2">
    <name type="scientific">Sphingopyxis indica</name>
    <dbReference type="NCBI Taxonomy" id="436663"/>
    <lineage>
        <taxon>Bacteria</taxon>
        <taxon>Pseudomonadati</taxon>
        <taxon>Pseudomonadota</taxon>
        <taxon>Alphaproteobacteria</taxon>
        <taxon>Sphingomonadales</taxon>
        <taxon>Sphingomonadaceae</taxon>
        <taxon>Sphingopyxis</taxon>
    </lineage>
</organism>
<dbReference type="InterPro" id="IPR009874">
    <property type="entry name" value="DUF1428"/>
</dbReference>
<reference evidence="1 2" key="1">
    <citation type="submission" date="2017-06" db="EMBL/GenBank/DDBJ databases">
        <authorList>
            <person name="Kim H.J."/>
            <person name="Triplett B.A."/>
        </authorList>
    </citation>
    <scope>NUCLEOTIDE SEQUENCE [LARGE SCALE GENOMIC DNA]</scope>
    <source>
        <strain evidence="1 2">DS15</strain>
    </source>
</reference>
<dbReference type="EMBL" id="FZPA01000006">
    <property type="protein sequence ID" value="SNS83604.1"/>
    <property type="molecule type" value="Genomic_DNA"/>
</dbReference>
<accession>A0A239HTQ7</accession>
<dbReference type="SUPFAM" id="SSF54909">
    <property type="entry name" value="Dimeric alpha+beta barrel"/>
    <property type="match status" value="2"/>
</dbReference>
<dbReference type="Proteomes" id="UP000198339">
    <property type="component" value="Unassembled WGS sequence"/>
</dbReference>
<evidence type="ECO:0000313" key="2">
    <source>
        <dbReference type="Proteomes" id="UP000198339"/>
    </source>
</evidence>
<dbReference type="Gene3D" id="3.30.70.100">
    <property type="match status" value="2"/>
</dbReference>
<dbReference type="AlphaFoldDB" id="A0A239HTQ7"/>